<comment type="caution">
    <text evidence="6">The sequence shown here is derived from an EMBL/GenBank/DDBJ whole genome shotgun (WGS) entry which is preliminary data.</text>
</comment>
<dbReference type="GO" id="GO:0008998">
    <property type="term" value="F:ribonucleoside-triphosphate reductase (thioredoxin) activity"/>
    <property type="evidence" value="ECO:0007669"/>
    <property type="project" value="UniProtKB-EC"/>
</dbReference>
<feature type="domain" description="ATP-cone" evidence="5">
    <location>
        <begin position="1"/>
        <end position="97"/>
    </location>
</feature>
<feature type="coiled-coil region" evidence="4">
    <location>
        <begin position="427"/>
        <end position="455"/>
    </location>
</feature>
<dbReference type="EMBL" id="JADKNH010000015">
    <property type="protein sequence ID" value="MBF4695346.1"/>
    <property type="molecule type" value="Genomic_DNA"/>
</dbReference>
<dbReference type="InterPro" id="IPR005144">
    <property type="entry name" value="ATP-cone_dom"/>
</dbReference>
<name>A0ABR9ZYA3_9FIRM</name>
<keyword evidence="6" id="KW-0560">Oxidoreductase</keyword>
<proteinExistence type="predicted"/>
<keyword evidence="1 3" id="KW-0547">Nucleotide-binding</keyword>
<dbReference type="PANTHER" id="PTHR21075:SF0">
    <property type="entry name" value="ANAEROBIC RIBONUCLEOSIDE-TRIPHOSPHATE REDUCTASE"/>
    <property type="match status" value="1"/>
</dbReference>
<evidence type="ECO:0000313" key="6">
    <source>
        <dbReference type="EMBL" id="MBF4695346.1"/>
    </source>
</evidence>
<evidence type="ECO:0000256" key="4">
    <source>
        <dbReference type="SAM" id="Coils"/>
    </source>
</evidence>
<dbReference type="Proteomes" id="UP000614200">
    <property type="component" value="Unassembled WGS sequence"/>
</dbReference>
<evidence type="ECO:0000256" key="2">
    <source>
        <dbReference type="ARBA" id="ARBA00022840"/>
    </source>
</evidence>
<dbReference type="Pfam" id="PF03477">
    <property type="entry name" value="ATP-cone"/>
    <property type="match status" value="1"/>
</dbReference>
<dbReference type="PANTHER" id="PTHR21075">
    <property type="entry name" value="ANAEROBIC RIBONUCLEOSIDE-TRIPHOSPHATE REDUCTASE"/>
    <property type="match status" value="1"/>
</dbReference>
<reference evidence="6 7" key="1">
    <citation type="submission" date="2020-11" db="EMBL/GenBank/DDBJ databases">
        <title>Fusibacter basophilias sp. nov.</title>
        <authorList>
            <person name="Qiu D."/>
        </authorList>
    </citation>
    <scope>NUCLEOTIDE SEQUENCE [LARGE SCALE GENOMIC DNA]</scope>
    <source>
        <strain evidence="6 7">Q10-2</strain>
    </source>
</reference>
<keyword evidence="4" id="KW-0175">Coiled coil</keyword>
<dbReference type="NCBIfam" id="NF006126">
    <property type="entry name" value="PRK08270.1"/>
    <property type="match status" value="1"/>
</dbReference>
<evidence type="ECO:0000256" key="3">
    <source>
        <dbReference type="PROSITE-ProRule" id="PRU00492"/>
    </source>
</evidence>
<keyword evidence="2 3" id="KW-0067">ATP-binding</keyword>
<evidence type="ECO:0000256" key="1">
    <source>
        <dbReference type="ARBA" id="ARBA00022741"/>
    </source>
</evidence>
<dbReference type="EC" id="1.17.4.2" evidence="6"/>
<dbReference type="Pfam" id="PF13597">
    <property type="entry name" value="NRDD"/>
    <property type="match status" value="1"/>
</dbReference>
<protein>
    <submittedName>
        <fullName evidence="6">Ribonucleoside triphosphate reductase</fullName>
        <ecNumber evidence="6">1.17.4.2</ecNumber>
    </submittedName>
</protein>
<dbReference type="CDD" id="cd01675">
    <property type="entry name" value="RNR_III"/>
    <property type="match status" value="1"/>
</dbReference>
<evidence type="ECO:0000259" key="5">
    <source>
        <dbReference type="PROSITE" id="PS51161"/>
    </source>
</evidence>
<gene>
    <name evidence="6" type="ORF">ISU02_19810</name>
</gene>
<dbReference type="SUPFAM" id="SSF51998">
    <property type="entry name" value="PFL-like glycyl radical enzymes"/>
    <property type="match status" value="1"/>
</dbReference>
<sequence>MIEKRNGELKSFDRHKIEAAIFKSLVASKPSRLRKDLLKLSEVVTDYVLLDLDEKQLTTYPKVEIIQDAVENVLMKMGEYETAKNYIKYRFEHKRQRENKKTAMDILSLFGNYIGQNDWLVRENSNMSYSLQGLNNHIISKASKAFWLHNVYTETVRTSHEEGAIHIHDLGLLSTYCCGWSLEDLLLKGFGGVPGKVESAAAKHFDTALLQLVNFIYTVQGEAAGAQAVSNFDTLLAPFIRADGLSYQDVKHAMKTFVFNMNIATRVGFQTPFFNITMDKEVPTTHKDMPIIIGGKRLYDEVYGDYQHEMDWINKAFCEVMMSGDAKGRIFTFPIPTYNITDEWDWNNEVTDKIMEMTAKYGTPYFSNFVNSDLNPEDVRSMCCRLRLDNKALLKRGGGLFGANPKTGSIGVVTVNMGRIGYLSKTYEELLNRVERLMEIAKDSLEAKRKVLEENMCRGLYPYSRYYLEEVYQNYGEYWHNHFATIGPNGVNECIQNFTDGKDSIVTTQGREMARAILDHMNEVLVRFQQETGHLYNLEASPAEGAAYRFAKTDKALYPNIITAGGDVPYYTNSTQLPVGFSTDLFEALDHQDDLQIKYTGGTVFHGFIPEKIHSIETVKCILRKVTQNYRLPYFTITPTFSICEDHKYIAGEEHTCPTCGKPTEVWSRVVGYHRPISSWNEGKQSEFDERVAFSNF</sequence>
<dbReference type="PROSITE" id="PS51161">
    <property type="entry name" value="ATP_CONE"/>
    <property type="match status" value="1"/>
</dbReference>
<dbReference type="NCBIfam" id="TIGR02487">
    <property type="entry name" value="NrdD"/>
    <property type="match status" value="1"/>
</dbReference>
<evidence type="ECO:0000313" key="7">
    <source>
        <dbReference type="Proteomes" id="UP000614200"/>
    </source>
</evidence>
<organism evidence="6 7">
    <name type="scientific">Fusibacter ferrireducens</name>
    <dbReference type="NCBI Taxonomy" id="2785058"/>
    <lineage>
        <taxon>Bacteria</taxon>
        <taxon>Bacillati</taxon>
        <taxon>Bacillota</taxon>
        <taxon>Clostridia</taxon>
        <taxon>Eubacteriales</taxon>
        <taxon>Eubacteriales Family XII. Incertae Sedis</taxon>
        <taxon>Fusibacter</taxon>
    </lineage>
</organism>
<dbReference type="InterPro" id="IPR012833">
    <property type="entry name" value="NrdD"/>
</dbReference>
<dbReference type="Gene3D" id="3.20.70.20">
    <property type="match status" value="1"/>
</dbReference>
<accession>A0ABR9ZYA3</accession>
<keyword evidence="7" id="KW-1185">Reference proteome</keyword>
<dbReference type="RefSeq" id="WP_194703586.1">
    <property type="nucleotide sequence ID" value="NZ_JADKNH010000015.1"/>
</dbReference>